<evidence type="ECO:0000313" key="1">
    <source>
        <dbReference type="EMBL" id="KAF7801699.1"/>
    </source>
</evidence>
<dbReference type="AlphaFoldDB" id="A0A834SE97"/>
<comment type="caution">
    <text evidence="1">The sequence shown here is derived from an EMBL/GenBank/DDBJ whole genome shotgun (WGS) entry which is preliminary data.</text>
</comment>
<protein>
    <submittedName>
        <fullName evidence="1">Uncharacterized protein</fullName>
    </submittedName>
</protein>
<reference evidence="1" key="1">
    <citation type="submission" date="2020-09" db="EMBL/GenBank/DDBJ databases">
        <title>Genome-Enabled Discovery of Anthraquinone Biosynthesis in Senna tora.</title>
        <authorList>
            <person name="Kang S.-H."/>
            <person name="Pandey R.P."/>
            <person name="Lee C.-M."/>
            <person name="Sim J.-S."/>
            <person name="Jeong J.-T."/>
            <person name="Choi B.-S."/>
            <person name="Jung M."/>
            <person name="Ginzburg D."/>
            <person name="Zhao K."/>
            <person name="Won S.Y."/>
            <person name="Oh T.-J."/>
            <person name="Yu Y."/>
            <person name="Kim N.-H."/>
            <person name="Lee O.R."/>
            <person name="Lee T.-H."/>
            <person name="Bashyal P."/>
            <person name="Kim T.-S."/>
            <person name="Lee W.-H."/>
            <person name="Kawkins C."/>
            <person name="Kim C.-K."/>
            <person name="Kim J.S."/>
            <person name="Ahn B.O."/>
            <person name="Rhee S.Y."/>
            <person name="Sohng J.K."/>
        </authorList>
    </citation>
    <scope>NUCLEOTIDE SEQUENCE</scope>
    <source>
        <tissue evidence="1">Leaf</tissue>
    </source>
</reference>
<proteinExistence type="predicted"/>
<keyword evidence="2" id="KW-1185">Reference proteome</keyword>
<organism evidence="1 2">
    <name type="scientific">Senna tora</name>
    <dbReference type="NCBI Taxonomy" id="362788"/>
    <lineage>
        <taxon>Eukaryota</taxon>
        <taxon>Viridiplantae</taxon>
        <taxon>Streptophyta</taxon>
        <taxon>Embryophyta</taxon>
        <taxon>Tracheophyta</taxon>
        <taxon>Spermatophyta</taxon>
        <taxon>Magnoliopsida</taxon>
        <taxon>eudicotyledons</taxon>
        <taxon>Gunneridae</taxon>
        <taxon>Pentapetalae</taxon>
        <taxon>rosids</taxon>
        <taxon>fabids</taxon>
        <taxon>Fabales</taxon>
        <taxon>Fabaceae</taxon>
        <taxon>Caesalpinioideae</taxon>
        <taxon>Cassia clade</taxon>
        <taxon>Senna</taxon>
    </lineage>
</organism>
<dbReference type="EMBL" id="JAAIUW010000013">
    <property type="protein sequence ID" value="KAF7801699.1"/>
    <property type="molecule type" value="Genomic_DNA"/>
</dbReference>
<accession>A0A834SE97</accession>
<sequence length="83" mass="8735">MCLGTPSLDKCTNKRTNVLKVANATDAVETCLNKVAASLLAPFGPFPSAFCVFEVSASASDYPDSALSSALHNLANFPQWQLG</sequence>
<dbReference type="Proteomes" id="UP000634136">
    <property type="component" value="Unassembled WGS sequence"/>
</dbReference>
<evidence type="ECO:0000313" key="2">
    <source>
        <dbReference type="Proteomes" id="UP000634136"/>
    </source>
</evidence>
<name>A0A834SE97_9FABA</name>
<gene>
    <name evidence="1" type="ORF">G2W53_040810</name>
</gene>